<comment type="subcellular location">
    <subcellularLocation>
        <location evidence="1">Nucleus</location>
    </subcellularLocation>
</comment>
<protein>
    <recommendedName>
        <fullName evidence="9">GATA-type domain-containing protein</fullName>
    </recommendedName>
</protein>
<dbReference type="PRINTS" id="PR00619">
    <property type="entry name" value="GATAZNFINGER"/>
</dbReference>
<feature type="domain" description="GATA-type" evidence="9">
    <location>
        <begin position="19"/>
        <end position="74"/>
    </location>
</feature>
<evidence type="ECO:0000259" key="9">
    <source>
        <dbReference type="PROSITE" id="PS50114"/>
    </source>
</evidence>
<sequence length="354" mass="38637">MNGQNPPLIKPKRRLSAARRAGTSCANCQTTTTTLWRRNANGDPVCNACGLYCKLHSINRPLTMKKEGKQTGNRKMSSKSKTCKKVHDSLEDFPKNSSFNLATLSRHISSLSHISSFSHSSHMPTMPTPMHLPSSLSFRPHHPSSMITALFDALKKEKEKEKSGRQIIRSKLLASAKEIQVLGNQCYRSPTAIEGSREPFSRPTCFPEVLGISPGVELSLGSTISARLFTEFSIYRLSVCSQWFRQQVLHRQNRETTAGAVSGPEVQPEAGCTLQSPDLEAEQLSSSGLLKVLLVVGACSLWLETRFLLAKGEPLAWAGCSWVLTGALGLSGTCPQQPGGEGEEELAQEGKKST</sequence>
<dbReference type="Pfam" id="PF00320">
    <property type="entry name" value="GATA"/>
    <property type="match status" value="1"/>
</dbReference>
<dbReference type="SUPFAM" id="SSF57716">
    <property type="entry name" value="Glucocorticoid receptor-like (DNA-binding domain)"/>
    <property type="match status" value="1"/>
</dbReference>
<evidence type="ECO:0000256" key="8">
    <source>
        <dbReference type="SAM" id="MobiDB-lite"/>
    </source>
</evidence>
<evidence type="ECO:0000313" key="10">
    <source>
        <dbReference type="EMBL" id="KAK2110663.1"/>
    </source>
</evidence>
<dbReference type="EMBL" id="JASSZA010000005">
    <property type="protein sequence ID" value="KAK2110663.1"/>
    <property type="molecule type" value="Genomic_DNA"/>
</dbReference>
<keyword evidence="4" id="KW-0862">Zinc</keyword>
<organism evidence="10 11">
    <name type="scientific">Saguinus oedipus</name>
    <name type="common">Cotton-top tamarin</name>
    <name type="synonym">Oedipomidas oedipus</name>
    <dbReference type="NCBI Taxonomy" id="9490"/>
    <lineage>
        <taxon>Eukaryota</taxon>
        <taxon>Metazoa</taxon>
        <taxon>Chordata</taxon>
        <taxon>Craniata</taxon>
        <taxon>Vertebrata</taxon>
        <taxon>Euteleostomi</taxon>
        <taxon>Mammalia</taxon>
        <taxon>Eutheria</taxon>
        <taxon>Euarchontoglires</taxon>
        <taxon>Primates</taxon>
        <taxon>Haplorrhini</taxon>
        <taxon>Platyrrhini</taxon>
        <taxon>Cebidae</taxon>
        <taxon>Callitrichinae</taxon>
        <taxon>Saguinus</taxon>
    </lineage>
</organism>
<dbReference type="InterPro" id="IPR039355">
    <property type="entry name" value="Transcription_factor_GATA"/>
</dbReference>
<dbReference type="Gene3D" id="3.30.50.10">
    <property type="entry name" value="Erythroid Transcription Factor GATA-1, subunit A"/>
    <property type="match status" value="1"/>
</dbReference>
<dbReference type="SMART" id="SM00401">
    <property type="entry name" value="ZnF_GATA"/>
    <property type="match status" value="1"/>
</dbReference>
<dbReference type="PANTHER" id="PTHR10071:SF106">
    <property type="entry name" value="TRANS-ACTING T-CELL-SPECIFIC TRANSCRIPTION FACTOR GATA-3"/>
    <property type="match status" value="1"/>
</dbReference>
<dbReference type="InterPro" id="IPR000679">
    <property type="entry name" value="Znf_GATA"/>
</dbReference>
<dbReference type="PROSITE" id="PS50114">
    <property type="entry name" value="GATA_ZN_FINGER_2"/>
    <property type="match status" value="1"/>
</dbReference>
<dbReference type="PANTHER" id="PTHR10071">
    <property type="entry name" value="TRANSCRIPTION FACTOR GATA FAMILY MEMBER"/>
    <property type="match status" value="1"/>
</dbReference>
<keyword evidence="5" id="KW-0010">Activator</keyword>
<feature type="region of interest" description="Disordered" evidence="8">
    <location>
        <begin position="334"/>
        <end position="354"/>
    </location>
</feature>
<dbReference type="PROSITE" id="PS00344">
    <property type="entry name" value="GATA_ZN_FINGER_1"/>
    <property type="match status" value="1"/>
</dbReference>
<evidence type="ECO:0000313" key="11">
    <source>
        <dbReference type="Proteomes" id="UP001266305"/>
    </source>
</evidence>
<dbReference type="InterPro" id="IPR013088">
    <property type="entry name" value="Znf_NHR/GATA"/>
</dbReference>
<gene>
    <name evidence="10" type="ORF">P7K49_010409</name>
</gene>
<dbReference type="Proteomes" id="UP001266305">
    <property type="component" value="Unassembled WGS sequence"/>
</dbReference>
<evidence type="ECO:0000256" key="5">
    <source>
        <dbReference type="ARBA" id="ARBA00023159"/>
    </source>
</evidence>
<proteinExistence type="predicted"/>
<evidence type="ECO:0000256" key="2">
    <source>
        <dbReference type="ARBA" id="ARBA00022723"/>
    </source>
</evidence>
<reference evidence="10 11" key="1">
    <citation type="submission" date="2023-05" db="EMBL/GenBank/DDBJ databases">
        <title>B98-5 Cell Line De Novo Hybrid Assembly: An Optical Mapping Approach.</title>
        <authorList>
            <person name="Kananen K."/>
            <person name="Auerbach J.A."/>
            <person name="Kautto E."/>
            <person name="Blachly J.S."/>
        </authorList>
    </citation>
    <scope>NUCLEOTIDE SEQUENCE [LARGE SCALE GENOMIC DNA]</scope>
    <source>
        <strain evidence="10">B95-8</strain>
        <tissue evidence="10">Cell line</tissue>
    </source>
</reference>
<evidence type="ECO:0000256" key="4">
    <source>
        <dbReference type="ARBA" id="ARBA00022833"/>
    </source>
</evidence>
<evidence type="ECO:0000256" key="6">
    <source>
        <dbReference type="ARBA" id="ARBA00023242"/>
    </source>
</evidence>
<keyword evidence="3 7" id="KW-0863">Zinc-finger</keyword>
<comment type="caution">
    <text evidence="10">The sequence shown here is derived from an EMBL/GenBank/DDBJ whole genome shotgun (WGS) entry which is preliminary data.</text>
</comment>
<evidence type="ECO:0000256" key="7">
    <source>
        <dbReference type="PROSITE-ProRule" id="PRU00094"/>
    </source>
</evidence>
<keyword evidence="11" id="KW-1185">Reference proteome</keyword>
<keyword evidence="2" id="KW-0479">Metal-binding</keyword>
<accession>A0ABQ9VQ37</accession>
<evidence type="ECO:0000256" key="1">
    <source>
        <dbReference type="ARBA" id="ARBA00004123"/>
    </source>
</evidence>
<name>A0ABQ9VQ37_SAGOE</name>
<evidence type="ECO:0000256" key="3">
    <source>
        <dbReference type="ARBA" id="ARBA00022771"/>
    </source>
</evidence>
<dbReference type="CDD" id="cd00202">
    <property type="entry name" value="ZnF_GATA"/>
    <property type="match status" value="1"/>
</dbReference>
<keyword evidence="6" id="KW-0539">Nucleus</keyword>